<gene>
    <name evidence="2" type="primary">N19M</name>
    <name evidence="2" type="ORF">GGH94_003947</name>
</gene>
<comment type="caution">
    <text evidence="2">The sequence shown here is derived from an EMBL/GenBank/DDBJ whole genome shotgun (WGS) entry which is preliminary data.</text>
</comment>
<dbReference type="PANTHER" id="PTHR38488:SF1">
    <property type="entry name" value="OXIDOREDUCTASE 9.5 KDA SUBUNIT, PUTATIVE (AFU_ORTHOLOGUE AFUA_5G08980)-RELATED"/>
    <property type="match status" value="1"/>
</dbReference>
<dbReference type="EMBL" id="JANBUY010000144">
    <property type="protein sequence ID" value="KAJ2862937.1"/>
    <property type="molecule type" value="Genomic_DNA"/>
</dbReference>
<reference evidence="2" key="1">
    <citation type="submission" date="2022-07" db="EMBL/GenBank/DDBJ databases">
        <title>Phylogenomic reconstructions and comparative analyses of Kickxellomycotina fungi.</title>
        <authorList>
            <person name="Reynolds N.K."/>
            <person name="Stajich J.E."/>
            <person name="Barry K."/>
            <person name="Grigoriev I.V."/>
            <person name="Crous P."/>
            <person name="Smith M.E."/>
        </authorList>
    </citation>
    <scope>NUCLEOTIDE SEQUENCE</scope>
    <source>
        <strain evidence="2">RSA 476</strain>
    </source>
</reference>
<dbReference type="Proteomes" id="UP001140074">
    <property type="component" value="Unassembled WGS sequence"/>
</dbReference>
<evidence type="ECO:0000256" key="1">
    <source>
        <dbReference type="SAM" id="Phobius"/>
    </source>
</evidence>
<dbReference type="CDD" id="cd22903">
    <property type="entry name" value="NI9M"/>
    <property type="match status" value="1"/>
</dbReference>
<keyword evidence="1" id="KW-0812">Transmembrane</keyword>
<evidence type="ECO:0000313" key="3">
    <source>
        <dbReference type="Proteomes" id="UP001140074"/>
    </source>
</evidence>
<dbReference type="InterPro" id="IPR039961">
    <property type="entry name" value="Nuo9.5"/>
</dbReference>
<dbReference type="AlphaFoldDB" id="A0A9W8IPG9"/>
<keyword evidence="1" id="KW-1133">Transmembrane helix</keyword>
<feature type="transmembrane region" description="Helical" evidence="1">
    <location>
        <begin position="15"/>
        <end position="33"/>
    </location>
</feature>
<proteinExistence type="predicted"/>
<accession>A0A9W8IPG9</accession>
<organism evidence="2 3">
    <name type="scientific">Coemansia aciculifera</name>
    <dbReference type="NCBI Taxonomy" id="417176"/>
    <lineage>
        <taxon>Eukaryota</taxon>
        <taxon>Fungi</taxon>
        <taxon>Fungi incertae sedis</taxon>
        <taxon>Zoopagomycota</taxon>
        <taxon>Kickxellomycotina</taxon>
        <taxon>Kickxellomycetes</taxon>
        <taxon>Kickxellales</taxon>
        <taxon>Kickxellaceae</taxon>
        <taxon>Coemansia</taxon>
    </lineage>
</organism>
<evidence type="ECO:0000313" key="2">
    <source>
        <dbReference type="EMBL" id="KAJ2862937.1"/>
    </source>
</evidence>
<protein>
    <submittedName>
        <fullName evidence="2">N19m, NADH-ubiquinone oxidoreductase 9.5 kDa subunit</fullName>
    </submittedName>
</protein>
<keyword evidence="3" id="KW-1185">Reference proteome</keyword>
<dbReference type="PANTHER" id="PTHR38488">
    <property type="entry name" value="OXIDOREDUCTASE 9.5 KDA SUBUNIT, PUTATIVE (AFU_ORTHOLOGUE AFUA_5G08980)-RELATED"/>
    <property type="match status" value="1"/>
</dbReference>
<keyword evidence="1" id="KW-0472">Membrane</keyword>
<sequence>MIFNALRKATFEHPFAVWGLALGPILVLAAGPIRRAVGFVAPKAIPESYPLPNRPRRATPGFED</sequence>
<name>A0A9W8IPG9_9FUNG</name>